<name>A0A6J4RX99_9ACTN</name>
<keyword evidence="8 15" id="KW-0028">Amino-acid biosynthesis</keyword>
<dbReference type="InterPro" id="IPR024893">
    <property type="entry name" value="ATP_PRibTrfase_HisG_short"/>
</dbReference>
<comment type="pathway">
    <text evidence="3 15">Amino-acid biosynthesis; L-histidine biosynthesis; L-histidine from 5-phospho-alpha-D-ribose 1-diphosphate: step 1/9.</text>
</comment>
<comment type="subcellular location">
    <subcellularLocation>
        <location evidence="2 15">Cytoplasm</location>
    </subcellularLocation>
</comment>
<keyword evidence="10 15" id="KW-0808">Transferase</keyword>
<accession>A0A6J4RX99</accession>
<evidence type="ECO:0000256" key="15">
    <source>
        <dbReference type="HAMAP-Rule" id="MF_01018"/>
    </source>
</evidence>
<evidence type="ECO:0000256" key="14">
    <source>
        <dbReference type="ARBA" id="ARBA00024861"/>
    </source>
</evidence>
<evidence type="ECO:0000256" key="6">
    <source>
        <dbReference type="ARBA" id="ARBA00020998"/>
    </source>
</evidence>
<organism evidence="17">
    <name type="scientific">uncultured Solirubrobacteraceae bacterium</name>
    <dbReference type="NCBI Taxonomy" id="1162706"/>
    <lineage>
        <taxon>Bacteria</taxon>
        <taxon>Bacillati</taxon>
        <taxon>Actinomycetota</taxon>
        <taxon>Thermoleophilia</taxon>
        <taxon>Solirubrobacterales</taxon>
        <taxon>Solirubrobacteraceae</taxon>
        <taxon>environmental samples</taxon>
    </lineage>
</organism>
<evidence type="ECO:0000256" key="9">
    <source>
        <dbReference type="ARBA" id="ARBA00022676"/>
    </source>
</evidence>
<evidence type="ECO:0000256" key="4">
    <source>
        <dbReference type="ARBA" id="ARBA00009489"/>
    </source>
</evidence>
<proteinExistence type="inferred from homology"/>
<evidence type="ECO:0000256" key="8">
    <source>
        <dbReference type="ARBA" id="ARBA00022605"/>
    </source>
</evidence>
<dbReference type="PANTHER" id="PTHR21403">
    <property type="entry name" value="ATP PHOSPHORIBOSYLTRANSFERASE ATP-PRTASE"/>
    <property type="match status" value="1"/>
</dbReference>
<comment type="catalytic activity">
    <reaction evidence="1 15">
        <text>1-(5-phospho-beta-D-ribosyl)-ATP + diphosphate = 5-phospho-alpha-D-ribose 1-diphosphate + ATP</text>
        <dbReference type="Rhea" id="RHEA:18473"/>
        <dbReference type="ChEBI" id="CHEBI:30616"/>
        <dbReference type="ChEBI" id="CHEBI:33019"/>
        <dbReference type="ChEBI" id="CHEBI:58017"/>
        <dbReference type="ChEBI" id="CHEBI:73183"/>
        <dbReference type="EC" id="2.4.2.17"/>
    </reaction>
</comment>
<keyword evidence="13 15" id="KW-0368">Histidine biosynthesis</keyword>
<comment type="domain">
    <text evidence="15">Lacks the C-terminal regulatory region which is replaced by HisZ.</text>
</comment>
<evidence type="ECO:0000256" key="1">
    <source>
        <dbReference type="ARBA" id="ARBA00000915"/>
    </source>
</evidence>
<dbReference type="InterPro" id="IPR013820">
    <property type="entry name" value="ATP_PRibTrfase_cat"/>
</dbReference>
<comment type="function">
    <text evidence="14 15">Catalyzes the condensation of ATP and 5-phosphoribose 1-diphosphate to form N'-(5'-phosphoribosyl)-ATP (PR-ATP). Has a crucial role in the pathway because the rate of histidine biosynthesis seems to be controlled primarily by regulation of HisG enzymatic activity.</text>
</comment>
<evidence type="ECO:0000259" key="16">
    <source>
        <dbReference type="Pfam" id="PF01634"/>
    </source>
</evidence>
<comment type="subunit">
    <text evidence="15">Heteromultimer composed of HisG and HisZ subunits.</text>
</comment>
<dbReference type="Gene3D" id="3.40.190.10">
    <property type="entry name" value="Periplasmic binding protein-like II"/>
    <property type="match status" value="2"/>
</dbReference>
<dbReference type="GO" id="GO:0000105">
    <property type="term" value="P:L-histidine biosynthetic process"/>
    <property type="evidence" value="ECO:0007669"/>
    <property type="project" value="UniProtKB-UniRule"/>
</dbReference>
<evidence type="ECO:0000256" key="13">
    <source>
        <dbReference type="ARBA" id="ARBA00023102"/>
    </source>
</evidence>
<reference evidence="17" key="1">
    <citation type="submission" date="2020-02" db="EMBL/GenBank/DDBJ databases">
        <authorList>
            <person name="Meier V. D."/>
        </authorList>
    </citation>
    <scope>NUCLEOTIDE SEQUENCE</scope>
    <source>
        <strain evidence="17">AVDCRST_MAG30</strain>
    </source>
</reference>
<sequence length="210" mass="22781">MSGDRLTIAVPRGALLRETLDRLDGLGIDTSEVRANDRKLLFEDVGIVTMRPSDVPTYVEAGAADIGFTGKDVLMEQSERAVYELLDLGYGRCLMVMATVAGEDPAQEALRRLGVMRIATKYPKIAARHFERTGRQAEIVEVKGSVELAPLTGLVEGIVDLTATGTTLRENGLVVREEISVATARLIANPVSHKLKAQAIDDVVRRLRAG</sequence>
<dbReference type="NCBIfam" id="TIGR00070">
    <property type="entry name" value="hisG"/>
    <property type="match status" value="1"/>
</dbReference>
<dbReference type="PANTHER" id="PTHR21403:SF8">
    <property type="entry name" value="ATP PHOSPHORIBOSYLTRANSFERASE"/>
    <property type="match status" value="1"/>
</dbReference>
<evidence type="ECO:0000256" key="7">
    <source>
        <dbReference type="ARBA" id="ARBA00022490"/>
    </source>
</evidence>
<evidence type="ECO:0000256" key="10">
    <source>
        <dbReference type="ARBA" id="ARBA00022679"/>
    </source>
</evidence>
<keyword evidence="7 15" id="KW-0963">Cytoplasm</keyword>
<dbReference type="Pfam" id="PF01634">
    <property type="entry name" value="HisG"/>
    <property type="match status" value="1"/>
</dbReference>
<protein>
    <recommendedName>
        <fullName evidence="6 15">ATP phosphoribosyltransferase</fullName>
        <shortName evidence="15">ATP-PRT</shortName>
        <shortName evidence="15">ATP-PRTase</shortName>
        <ecNumber evidence="5 15">2.4.2.17</ecNumber>
    </recommendedName>
</protein>
<dbReference type="UniPathway" id="UPA00031">
    <property type="reaction ID" value="UER00006"/>
</dbReference>
<evidence type="ECO:0000313" key="17">
    <source>
        <dbReference type="EMBL" id="CAA9479394.1"/>
    </source>
</evidence>
<keyword evidence="11 15" id="KW-0547">Nucleotide-binding</keyword>
<dbReference type="GO" id="GO:0003879">
    <property type="term" value="F:ATP phosphoribosyltransferase activity"/>
    <property type="evidence" value="ECO:0007669"/>
    <property type="project" value="UniProtKB-UniRule"/>
</dbReference>
<keyword evidence="12 15" id="KW-0067">ATP-binding</keyword>
<evidence type="ECO:0000256" key="2">
    <source>
        <dbReference type="ARBA" id="ARBA00004496"/>
    </source>
</evidence>
<dbReference type="EMBL" id="CADCVS010000116">
    <property type="protein sequence ID" value="CAA9479394.1"/>
    <property type="molecule type" value="Genomic_DNA"/>
</dbReference>
<dbReference type="HAMAP" id="MF_01018">
    <property type="entry name" value="HisG_Short"/>
    <property type="match status" value="1"/>
</dbReference>
<dbReference type="GO" id="GO:0005737">
    <property type="term" value="C:cytoplasm"/>
    <property type="evidence" value="ECO:0007669"/>
    <property type="project" value="UniProtKB-SubCell"/>
</dbReference>
<dbReference type="SUPFAM" id="SSF53850">
    <property type="entry name" value="Periplasmic binding protein-like II"/>
    <property type="match status" value="1"/>
</dbReference>
<evidence type="ECO:0000256" key="11">
    <source>
        <dbReference type="ARBA" id="ARBA00022741"/>
    </source>
</evidence>
<evidence type="ECO:0000256" key="3">
    <source>
        <dbReference type="ARBA" id="ARBA00004667"/>
    </source>
</evidence>
<evidence type="ECO:0000256" key="5">
    <source>
        <dbReference type="ARBA" id="ARBA00011946"/>
    </source>
</evidence>
<evidence type="ECO:0000256" key="12">
    <source>
        <dbReference type="ARBA" id="ARBA00022840"/>
    </source>
</evidence>
<feature type="domain" description="ATP phosphoribosyltransferase catalytic" evidence="16">
    <location>
        <begin position="51"/>
        <end position="208"/>
    </location>
</feature>
<dbReference type="CDD" id="cd13595">
    <property type="entry name" value="PBP2_HisGs"/>
    <property type="match status" value="1"/>
</dbReference>
<dbReference type="AlphaFoldDB" id="A0A6J4RX99"/>
<gene>
    <name evidence="15" type="primary">hisG</name>
    <name evidence="17" type="ORF">AVDCRST_MAG30-702</name>
</gene>
<dbReference type="EC" id="2.4.2.17" evidence="5 15"/>
<dbReference type="InterPro" id="IPR001348">
    <property type="entry name" value="ATP_PRibTrfase_HisG"/>
</dbReference>
<dbReference type="GO" id="GO:0005524">
    <property type="term" value="F:ATP binding"/>
    <property type="evidence" value="ECO:0007669"/>
    <property type="project" value="UniProtKB-KW"/>
</dbReference>
<comment type="similarity">
    <text evidence="4 15">Belongs to the ATP phosphoribosyltransferase family. Short subfamily.</text>
</comment>
<keyword evidence="9 15" id="KW-0328">Glycosyltransferase</keyword>